<sequence>MLIIILASRSPHAPRLKSPRGSPTPTPVDTVPAAASAEAAPPSSTDISERGGAESTDAQSADPWQGISAEIRLSAR</sequence>
<protein>
    <submittedName>
        <fullName evidence="2">Uncharacterized protein</fullName>
    </submittedName>
</protein>
<organism evidence="2 3">
    <name type="scientific">Brevibacterium aurantiacum</name>
    <dbReference type="NCBI Taxonomy" id="273384"/>
    <lineage>
        <taxon>Bacteria</taxon>
        <taxon>Bacillati</taxon>
        <taxon>Actinomycetota</taxon>
        <taxon>Actinomycetes</taxon>
        <taxon>Micrococcales</taxon>
        <taxon>Brevibacteriaceae</taxon>
        <taxon>Brevibacterium</taxon>
    </lineage>
</organism>
<proteinExistence type="predicted"/>
<dbReference type="RefSeq" id="WP_257949602.1">
    <property type="nucleotide sequence ID" value="NZ_FXZI01000086.1"/>
</dbReference>
<dbReference type="Proteomes" id="UP000234300">
    <property type="component" value="Unassembled WGS sequence"/>
</dbReference>
<dbReference type="AlphaFoldDB" id="A0A2H1L105"/>
<evidence type="ECO:0000313" key="2">
    <source>
        <dbReference type="EMBL" id="SMY05504.1"/>
    </source>
</evidence>
<dbReference type="EMBL" id="FXZI01000086">
    <property type="protein sequence ID" value="SMY05504.1"/>
    <property type="molecule type" value="Genomic_DNA"/>
</dbReference>
<feature type="non-terminal residue" evidence="2">
    <location>
        <position position="76"/>
    </location>
</feature>
<evidence type="ECO:0000256" key="1">
    <source>
        <dbReference type="SAM" id="MobiDB-lite"/>
    </source>
</evidence>
<gene>
    <name evidence="2" type="ORF">BAURA86_04129</name>
</gene>
<evidence type="ECO:0000313" key="3">
    <source>
        <dbReference type="Proteomes" id="UP000234300"/>
    </source>
</evidence>
<accession>A0A2H1L105</accession>
<feature type="compositionally biased region" description="Low complexity" evidence="1">
    <location>
        <begin position="27"/>
        <end position="44"/>
    </location>
</feature>
<feature type="region of interest" description="Disordered" evidence="1">
    <location>
        <begin position="7"/>
        <end position="76"/>
    </location>
</feature>
<name>A0A2H1L105_BREAU</name>
<reference evidence="2 3" key="1">
    <citation type="submission" date="2017-03" db="EMBL/GenBank/DDBJ databases">
        <authorList>
            <person name="Afonso C.L."/>
            <person name="Miller P.J."/>
            <person name="Scott M.A."/>
            <person name="Spackman E."/>
            <person name="Goraichik I."/>
            <person name="Dimitrov K.M."/>
            <person name="Suarez D.L."/>
            <person name="Swayne D.E."/>
        </authorList>
    </citation>
    <scope>NUCLEOTIDE SEQUENCE [LARGE SCALE GENOMIC DNA]</scope>
    <source>
        <strain evidence="3">8(6)</strain>
    </source>
</reference>